<dbReference type="STRING" id="927664.SAMN05421780_106241"/>
<dbReference type="Gene3D" id="2.80.10.50">
    <property type="match status" value="3"/>
</dbReference>
<name>A0A1I1KC05_9BACT</name>
<dbReference type="Pfam" id="PF17164">
    <property type="entry name" value="DUF5122"/>
    <property type="match status" value="6"/>
</dbReference>
<feature type="domain" description="Immunoglobulin" evidence="2">
    <location>
        <begin position="579"/>
        <end position="654"/>
    </location>
</feature>
<dbReference type="OrthoDB" id="9805017at2"/>
<dbReference type="AlphaFoldDB" id="A0A1I1KC05"/>
<dbReference type="InterPro" id="IPR013783">
    <property type="entry name" value="Ig-like_fold"/>
</dbReference>
<dbReference type="Gene3D" id="2.60.40.10">
    <property type="entry name" value="Immunoglobulins"/>
    <property type="match status" value="7"/>
</dbReference>
<accession>A0A1I1KC05</accession>
<protein>
    <submittedName>
        <fullName evidence="3">Delta-60 repeat domain-containing protein/Por secretion system C-terminal sorting domain-containing protein</fullName>
    </submittedName>
</protein>
<dbReference type="SMART" id="SM00409">
    <property type="entry name" value="IG"/>
    <property type="match status" value="7"/>
</dbReference>
<feature type="chain" id="PRO_5011440983" evidence="1">
    <location>
        <begin position="23"/>
        <end position="1126"/>
    </location>
</feature>
<keyword evidence="1" id="KW-0732">Signal</keyword>
<proteinExistence type="predicted"/>
<feature type="signal peptide" evidence="1">
    <location>
        <begin position="1"/>
        <end position="22"/>
    </location>
</feature>
<feature type="domain" description="Immunoglobulin" evidence="2">
    <location>
        <begin position="831"/>
        <end position="906"/>
    </location>
</feature>
<dbReference type="SUPFAM" id="SSF63829">
    <property type="entry name" value="Calcium-dependent phosphotriesterase"/>
    <property type="match status" value="1"/>
</dbReference>
<feature type="domain" description="Immunoglobulin" evidence="2">
    <location>
        <begin position="496"/>
        <end position="570"/>
    </location>
</feature>
<organism evidence="3 4">
    <name type="scientific">Flexibacter flexilis DSM 6793</name>
    <dbReference type="NCBI Taxonomy" id="927664"/>
    <lineage>
        <taxon>Bacteria</taxon>
        <taxon>Pseudomonadati</taxon>
        <taxon>Bacteroidota</taxon>
        <taxon>Cytophagia</taxon>
        <taxon>Cytophagales</taxon>
        <taxon>Flexibacteraceae</taxon>
        <taxon>Flexibacter</taxon>
    </lineage>
</organism>
<dbReference type="InterPro" id="IPR026444">
    <property type="entry name" value="Secre_tail"/>
</dbReference>
<feature type="domain" description="Immunoglobulin" evidence="2">
    <location>
        <begin position="915"/>
        <end position="989"/>
    </location>
</feature>
<dbReference type="RefSeq" id="WP_091512818.1">
    <property type="nucleotide sequence ID" value="NZ_FOLE01000006.1"/>
</dbReference>
<dbReference type="NCBIfam" id="TIGR02608">
    <property type="entry name" value="delta_60_rpt"/>
    <property type="match status" value="5"/>
</dbReference>
<dbReference type="NCBIfam" id="TIGR04183">
    <property type="entry name" value="Por_Secre_tail"/>
    <property type="match status" value="1"/>
</dbReference>
<dbReference type="Pfam" id="PF18962">
    <property type="entry name" value="Por_Secre_tail"/>
    <property type="match status" value="1"/>
</dbReference>
<dbReference type="InterPro" id="IPR013431">
    <property type="entry name" value="Delta_60_rpt"/>
</dbReference>
<gene>
    <name evidence="3" type="ORF">SAMN05421780_106241</name>
</gene>
<evidence type="ECO:0000259" key="2">
    <source>
        <dbReference type="SMART" id="SM00409"/>
    </source>
</evidence>
<evidence type="ECO:0000313" key="4">
    <source>
        <dbReference type="Proteomes" id="UP000199514"/>
    </source>
</evidence>
<dbReference type="SUPFAM" id="SSF48726">
    <property type="entry name" value="Immunoglobulin"/>
    <property type="match status" value="7"/>
</dbReference>
<dbReference type="Proteomes" id="UP000199514">
    <property type="component" value="Unassembled WGS sequence"/>
</dbReference>
<dbReference type="InterPro" id="IPR003599">
    <property type="entry name" value="Ig_sub"/>
</dbReference>
<feature type="domain" description="Immunoglobulin" evidence="2">
    <location>
        <begin position="747"/>
        <end position="822"/>
    </location>
</feature>
<evidence type="ECO:0000256" key="1">
    <source>
        <dbReference type="SAM" id="SignalP"/>
    </source>
</evidence>
<dbReference type="EMBL" id="FOLE01000006">
    <property type="protein sequence ID" value="SFC55613.1"/>
    <property type="molecule type" value="Genomic_DNA"/>
</dbReference>
<feature type="domain" description="Immunoglobulin" evidence="2">
    <location>
        <begin position="663"/>
        <end position="738"/>
    </location>
</feature>
<feature type="domain" description="Immunoglobulin" evidence="2">
    <location>
        <begin position="413"/>
        <end position="487"/>
    </location>
</feature>
<keyword evidence="4" id="KW-1185">Reference proteome</keyword>
<reference evidence="3 4" key="1">
    <citation type="submission" date="2016-10" db="EMBL/GenBank/DDBJ databases">
        <authorList>
            <person name="de Groot N.N."/>
        </authorList>
    </citation>
    <scope>NUCLEOTIDE SEQUENCE [LARGE SCALE GENOMIC DNA]</scope>
    <source>
        <strain evidence="3 4">DSM 6793</strain>
    </source>
</reference>
<sequence>MKRINILFLLLVLIFNQTKSFGQNNDGALDPTFTSMANEQVNAIAELSDGKYIIIGKFTQYDGIARNGVARLNADGTLDQNFTVGTGANAEVKCVLVQPDGKILIGGFFTQYNGVAVSRMIRLNADGTLDATNMQTMANGDVYTMTRQTDGKYLVGGNFTTFNGVTRNRITRLNADLSTDTSFAPIGAGASIYTITQQTDGKILIGGLFEFFNGVAHSKIARLNADGSLDNTFLAQLQTGSSYYITKIALQSTGKIIITGSFYNVNGSNDKLYITRLRASDGLNDDTFNNIFLGTGSNHGTNSFINNAIVTSDDKIIITGPFTVYNTVIRNGLARVTAEGLLDDTFFPGSSSLGFMTPIGLNAQGMGLSYNSTTKKLMVVGQFTSYHLTTTNVNRVIRVKMNDCTNTNITTQPTSQAACLGGSVTLSVAATGSNLAYQWKKGTTNIGTGATLTLNNLTAAQFGTDYSVDITGGCGTVTSNTFAITQMPETVISTQPTSQAACLGGSVTLSAVATGSNLAYEWQKGTSNVGTGATLTLNNLVANQFGTDYRVIVTGICGSVTSNTFAVTQNAATDISTQPTSQAACLGGSVTLSVAATGSNLAYQWKKGTTNIGTGATLTLNNLTAAQFGTDYSVVVTGGCGSPITSNTFAVTQNAATAISTHPTSQAACLGSSVTLSVAATGSNLSYQWKKGATNIGTGATLTLNNLTAAQFGTDYSVVVTGGCGSPITSNTFAVTQNAATAISTQPTSQAACLGGSVTLSVAATGSNLSYQWKKGATNIGTGATLTLNNLTAAQFGTDYSVVVTGGCGSPITSNTFAVTQNAATAISTQPTSQAACLGGSVTLSVAATGSNLSYQWKKGATNIGTGATLTLNNLTAAQFGTDYSVVVTGGCGSPITSNTFAVTQNAATAISTQPTSQAACLGSSVTLSVAATGSNLAYQWKKGTTNIGTGATLTLNNLTAAQFGTDYSVVVTGGCGTVTSNTFALTKKDTFQTVLNINLPVGQIYNFGSQVLSQAGMYSLTLPASNGCDSTVILHLSYITGIDDQLATNAAISAYPNPSKGKVFWNIAEGKTAQIQVFNLQRKLLVAQSVSTNNNTLDLSALASGVYVARVREGNRQYNLRIVKE</sequence>
<evidence type="ECO:0000313" key="3">
    <source>
        <dbReference type="EMBL" id="SFC55613.1"/>
    </source>
</evidence>
<dbReference type="InterPro" id="IPR036179">
    <property type="entry name" value="Ig-like_dom_sf"/>
</dbReference>